<sequence>MSGSPLSLASEAFRTGRPRPALTALGALSLPLARAHELTGSSRHALALLLAAATEGPVLWIVPAWAPGRLYPDSVAEWIEPGRLIQATPKRAEDLLWCMEEALRAGVVPVVVAELPAPPPLTPVRRLHLAAETGASLGRCAPLGLILSTGSGGAAGVETRWHMASRHGPGVTAWHLERRRARLDPPRAWRLSRDADGRLSLDPALLEPETAGA</sequence>
<reference evidence="1 2" key="1">
    <citation type="submission" date="2019-03" db="EMBL/GenBank/DDBJ databases">
        <title>Genomic Encyclopedia of Type Strains, Phase IV (KMG-IV): sequencing the most valuable type-strain genomes for metagenomic binning, comparative biology and taxonomic classification.</title>
        <authorList>
            <person name="Goeker M."/>
        </authorList>
    </citation>
    <scope>NUCLEOTIDE SEQUENCE [LARGE SCALE GENOMIC DNA]</scope>
    <source>
        <strain evidence="1 2">JA181</strain>
    </source>
</reference>
<protein>
    <submittedName>
        <fullName evidence="1">Protein ImuA</fullName>
    </submittedName>
</protein>
<accession>A0A4V3GTW4</accession>
<dbReference type="RefSeq" id="WP_243628090.1">
    <property type="nucleotide sequence ID" value="NZ_SOEB01000011.1"/>
</dbReference>
<dbReference type="Proteomes" id="UP000295484">
    <property type="component" value="Unassembled WGS sequence"/>
</dbReference>
<organism evidence="1 2">
    <name type="scientific">Rhodovulum visakhapatnamense</name>
    <dbReference type="NCBI Taxonomy" id="364297"/>
    <lineage>
        <taxon>Bacteria</taxon>
        <taxon>Pseudomonadati</taxon>
        <taxon>Pseudomonadota</taxon>
        <taxon>Alphaproteobacteria</taxon>
        <taxon>Rhodobacterales</taxon>
        <taxon>Paracoccaceae</taxon>
        <taxon>Rhodovulum</taxon>
    </lineage>
</organism>
<dbReference type="SUPFAM" id="SSF52540">
    <property type="entry name" value="P-loop containing nucleoside triphosphate hydrolases"/>
    <property type="match status" value="1"/>
</dbReference>
<evidence type="ECO:0000313" key="1">
    <source>
        <dbReference type="EMBL" id="TDX28530.1"/>
    </source>
</evidence>
<name>A0A4V3GTW4_9RHOB</name>
<gene>
    <name evidence="1" type="ORF">EV657_11147</name>
</gene>
<dbReference type="EMBL" id="SOEB01000011">
    <property type="protein sequence ID" value="TDX28530.1"/>
    <property type="molecule type" value="Genomic_DNA"/>
</dbReference>
<dbReference type="Gene3D" id="3.40.50.300">
    <property type="entry name" value="P-loop containing nucleotide triphosphate hydrolases"/>
    <property type="match status" value="1"/>
</dbReference>
<evidence type="ECO:0000313" key="2">
    <source>
        <dbReference type="Proteomes" id="UP000295484"/>
    </source>
</evidence>
<proteinExistence type="predicted"/>
<dbReference type="AlphaFoldDB" id="A0A4V3GTW4"/>
<comment type="caution">
    <text evidence="1">The sequence shown here is derived from an EMBL/GenBank/DDBJ whole genome shotgun (WGS) entry which is preliminary data.</text>
</comment>
<dbReference type="InterPro" id="IPR027417">
    <property type="entry name" value="P-loop_NTPase"/>
</dbReference>